<dbReference type="RefSeq" id="WP_169075400.1">
    <property type="nucleotide sequence ID" value="NZ_JABBXH010000003.1"/>
</dbReference>
<evidence type="ECO:0000256" key="6">
    <source>
        <dbReference type="SAM" id="Phobius"/>
    </source>
</evidence>
<dbReference type="Pfam" id="PF01810">
    <property type="entry name" value="LysE"/>
    <property type="match status" value="1"/>
</dbReference>
<evidence type="ECO:0000256" key="4">
    <source>
        <dbReference type="ARBA" id="ARBA00022989"/>
    </source>
</evidence>
<feature type="transmembrane region" description="Helical" evidence="6">
    <location>
        <begin position="173"/>
        <end position="194"/>
    </location>
</feature>
<evidence type="ECO:0000256" key="3">
    <source>
        <dbReference type="ARBA" id="ARBA00022692"/>
    </source>
</evidence>
<feature type="transmembrane region" description="Helical" evidence="6">
    <location>
        <begin position="114"/>
        <end position="133"/>
    </location>
</feature>
<dbReference type="GO" id="GO:0015171">
    <property type="term" value="F:amino acid transmembrane transporter activity"/>
    <property type="evidence" value="ECO:0007669"/>
    <property type="project" value="TreeGrafter"/>
</dbReference>
<feature type="transmembrane region" description="Helical" evidence="6">
    <location>
        <begin position="140"/>
        <end position="161"/>
    </location>
</feature>
<dbReference type="AlphaFoldDB" id="A0A7Y0LCV3"/>
<dbReference type="GO" id="GO:0033228">
    <property type="term" value="P:cysteine export across plasma membrane"/>
    <property type="evidence" value="ECO:0007669"/>
    <property type="project" value="TreeGrafter"/>
</dbReference>
<feature type="transmembrane region" description="Helical" evidence="6">
    <location>
        <begin position="39"/>
        <end position="62"/>
    </location>
</feature>
<dbReference type="InterPro" id="IPR001123">
    <property type="entry name" value="LeuE-type"/>
</dbReference>
<evidence type="ECO:0000256" key="2">
    <source>
        <dbReference type="ARBA" id="ARBA00022475"/>
    </source>
</evidence>
<evidence type="ECO:0000256" key="5">
    <source>
        <dbReference type="ARBA" id="ARBA00023136"/>
    </source>
</evidence>
<name>A0A7Y0LCV3_9GAMM</name>
<comment type="caution">
    <text evidence="7">The sequence shown here is derived from an EMBL/GenBank/DDBJ whole genome shotgun (WGS) entry which is preliminary data.</text>
</comment>
<proteinExistence type="predicted"/>
<keyword evidence="4 6" id="KW-1133">Transmembrane helix</keyword>
<comment type="subcellular location">
    <subcellularLocation>
        <location evidence="1">Cell membrane</location>
        <topology evidence="1">Multi-pass membrane protein</topology>
    </subcellularLocation>
</comment>
<keyword evidence="8" id="KW-1185">Reference proteome</keyword>
<accession>A0A7Y0LCV3</accession>
<dbReference type="GO" id="GO:0005886">
    <property type="term" value="C:plasma membrane"/>
    <property type="evidence" value="ECO:0007669"/>
    <property type="project" value="UniProtKB-SubCell"/>
</dbReference>
<evidence type="ECO:0000313" key="7">
    <source>
        <dbReference type="EMBL" id="NMP32081.1"/>
    </source>
</evidence>
<keyword evidence="5 6" id="KW-0472">Membrane</keyword>
<keyword evidence="3 6" id="KW-0812">Transmembrane</keyword>
<feature type="transmembrane region" description="Helical" evidence="6">
    <location>
        <begin position="74"/>
        <end position="94"/>
    </location>
</feature>
<keyword evidence="2" id="KW-1003">Cell membrane</keyword>
<reference evidence="7 8" key="1">
    <citation type="submission" date="2020-04" db="EMBL/GenBank/DDBJ databases">
        <title>Thalassotalea sp. M1531, isolated from the surface of marine red alga.</title>
        <authorList>
            <person name="Pang L."/>
            <person name="Lu D.-C."/>
        </authorList>
    </citation>
    <scope>NUCLEOTIDE SEQUENCE [LARGE SCALE GENOMIC DNA]</scope>
    <source>
        <strain evidence="7 8">M1531</strain>
    </source>
</reference>
<protein>
    <submittedName>
        <fullName evidence="7">LysE family translocator</fullName>
    </submittedName>
</protein>
<dbReference type="PANTHER" id="PTHR30086">
    <property type="entry name" value="ARGININE EXPORTER PROTEIN ARGO"/>
    <property type="match status" value="1"/>
</dbReference>
<dbReference type="PANTHER" id="PTHR30086:SF20">
    <property type="entry name" value="ARGININE EXPORTER PROTEIN ARGO-RELATED"/>
    <property type="match status" value="1"/>
</dbReference>
<dbReference type="EMBL" id="JABBXH010000003">
    <property type="protein sequence ID" value="NMP32081.1"/>
    <property type="molecule type" value="Genomic_DNA"/>
</dbReference>
<organism evidence="7 8">
    <name type="scientific">Thalassotalea algicola</name>
    <dbReference type="NCBI Taxonomy" id="2716224"/>
    <lineage>
        <taxon>Bacteria</taxon>
        <taxon>Pseudomonadati</taxon>
        <taxon>Pseudomonadota</taxon>
        <taxon>Gammaproteobacteria</taxon>
        <taxon>Alteromonadales</taxon>
        <taxon>Colwelliaceae</taxon>
        <taxon>Thalassotalea</taxon>
    </lineage>
</organism>
<evidence type="ECO:0000313" key="8">
    <source>
        <dbReference type="Proteomes" id="UP000568664"/>
    </source>
</evidence>
<evidence type="ECO:0000256" key="1">
    <source>
        <dbReference type="ARBA" id="ARBA00004651"/>
    </source>
</evidence>
<sequence length="200" mass="21502">MELLALALFVFSTSGTPGPNNIMLLSSGVNFGIKKSLPHILGVNLGFPIMVIAVGIGLVSLFNQFPQLYTLMKVVGIGYLLFLAFKIAQTPVSANTKQQAKPISFVQAAAFQWVNPKAWIMAISAIVAFSSAAEASLAEVVWIALAYLLFGLPCSFAWLSAGVGLKKVLNNPLFVIWFNRAMAVLLVISIVPMINVQIMS</sequence>
<gene>
    <name evidence="7" type="ORF">HII17_10920</name>
</gene>
<dbReference type="Proteomes" id="UP000568664">
    <property type="component" value="Unassembled WGS sequence"/>
</dbReference>